<evidence type="ECO:0000313" key="4">
    <source>
        <dbReference type="EMBL" id="MFC5509979.1"/>
    </source>
</evidence>
<dbReference type="InterPro" id="IPR000391">
    <property type="entry name" value="Rng_hydr_dOase-bsu"/>
</dbReference>
<dbReference type="CDD" id="cd00667">
    <property type="entry name" value="ring_hydroxylating_dioxygenases_beta"/>
    <property type="match status" value="1"/>
</dbReference>
<gene>
    <name evidence="4" type="ORF">ACFPOU_02420</name>
</gene>
<accession>A0ABW0PHE9</accession>
<evidence type="ECO:0000313" key="5">
    <source>
        <dbReference type="Proteomes" id="UP001596031"/>
    </source>
</evidence>
<keyword evidence="2" id="KW-0560">Oxidoreductase</keyword>
<dbReference type="Proteomes" id="UP001596031">
    <property type="component" value="Unassembled WGS sequence"/>
</dbReference>
<reference evidence="5" key="1">
    <citation type="journal article" date="2019" name="Int. J. Syst. Evol. Microbiol.">
        <title>The Global Catalogue of Microorganisms (GCM) 10K type strain sequencing project: providing services to taxonomists for standard genome sequencing and annotation.</title>
        <authorList>
            <consortium name="The Broad Institute Genomics Platform"/>
            <consortium name="The Broad Institute Genome Sequencing Center for Infectious Disease"/>
            <person name="Wu L."/>
            <person name="Ma J."/>
        </authorList>
    </citation>
    <scope>NUCLEOTIDE SEQUENCE [LARGE SCALE GENOMIC DNA]</scope>
    <source>
        <strain evidence="5">CCUG 38813</strain>
    </source>
</reference>
<sequence length="199" mass="23431">METNALETNLKEKNPLEPTPLPPSLRANRVAIGSQVYNDVVEFLYDEAELFDTLRLRDWIAMVAKDIEYTVPLRHTRATRDQDKSIVRTVQHMYDDYRSIMLRVMRVMDTRSAWGEDPPSRTKHMVSNIRVYRTDKENEFKVQSYLLLTRNRFDNDRFDLVPCERHDVLRKTDEGYLLARREVIIDQAVLGTPNLGIFL</sequence>
<keyword evidence="4" id="KW-0223">Dioxygenase</keyword>
<dbReference type="GO" id="GO:0051213">
    <property type="term" value="F:dioxygenase activity"/>
    <property type="evidence" value="ECO:0007669"/>
    <property type="project" value="UniProtKB-KW"/>
</dbReference>
<evidence type="ECO:0000256" key="2">
    <source>
        <dbReference type="ARBA" id="ARBA00023002"/>
    </source>
</evidence>
<dbReference type="Gene3D" id="3.10.450.50">
    <property type="match status" value="1"/>
</dbReference>
<dbReference type="NCBIfam" id="NF007479">
    <property type="entry name" value="PRK10069.1"/>
    <property type="match status" value="1"/>
</dbReference>
<proteinExistence type="inferred from homology"/>
<dbReference type="SUPFAM" id="SSF54427">
    <property type="entry name" value="NTF2-like"/>
    <property type="match status" value="1"/>
</dbReference>
<dbReference type="Pfam" id="PF00866">
    <property type="entry name" value="Ring_hydroxyl_B"/>
    <property type="match status" value="1"/>
</dbReference>
<dbReference type="InterPro" id="IPR032710">
    <property type="entry name" value="NTF2-like_dom_sf"/>
</dbReference>
<evidence type="ECO:0000256" key="3">
    <source>
        <dbReference type="SAM" id="MobiDB-lite"/>
    </source>
</evidence>
<comment type="caution">
    <text evidence="4">The sequence shown here is derived from an EMBL/GenBank/DDBJ whole genome shotgun (WGS) entry which is preliminary data.</text>
</comment>
<dbReference type="RefSeq" id="WP_379716667.1">
    <property type="nucleotide sequence ID" value="NZ_JBHSMS010000010.1"/>
</dbReference>
<feature type="region of interest" description="Disordered" evidence="3">
    <location>
        <begin position="1"/>
        <end position="23"/>
    </location>
</feature>
<dbReference type="PANTHER" id="PTHR41534:SF2">
    <property type="entry name" value="3-PHENYLPROPIONATE_CINNAMIC ACID DIOXYGENASE SUBUNIT BETA"/>
    <property type="match status" value="1"/>
</dbReference>
<dbReference type="EMBL" id="JBHSMS010000010">
    <property type="protein sequence ID" value="MFC5509979.1"/>
    <property type="molecule type" value="Genomic_DNA"/>
</dbReference>
<dbReference type="PANTHER" id="PTHR41534">
    <property type="entry name" value="BLR3401 PROTEIN"/>
    <property type="match status" value="1"/>
</dbReference>
<comment type="similarity">
    <text evidence="1">Belongs to the bacterial ring-hydroxylating dioxygenase beta subunit family.</text>
</comment>
<keyword evidence="5" id="KW-1185">Reference proteome</keyword>
<name>A0ABW0PHE9_9BURK</name>
<organism evidence="4 5">
    <name type="scientific">Massilia jejuensis</name>
    <dbReference type="NCBI Taxonomy" id="648894"/>
    <lineage>
        <taxon>Bacteria</taxon>
        <taxon>Pseudomonadati</taxon>
        <taxon>Pseudomonadota</taxon>
        <taxon>Betaproteobacteria</taxon>
        <taxon>Burkholderiales</taxon>
        <taxon>Oxalobacteraceae</taxon>
        <taxon>Telluria group</taxon>
        <taxon>Massilia</taxon>
    </lineage>
</organism>
<protein>
    <submittedName>
        <fullName evidence="4">Aromatic-ring-hydroxylating dioxygenase subunit beta</fullName>
    </submittedName>
</protein>
<evidence type="ECO:0000256" key="1">
    <source>
        <dbReference type="ARBA" id="ARBA00009570"/>
    </source>
</evidence>